<dbReference type="AlphaFoldDB" id="A9B9R9"/>
<keyword evidence="1" id="KW-1133">Transmembrane helix</keyword>
<proteinExistence type="predicted"/>
<keyword evidence="3" id="KW-1185">Reference proteome</keyword>
<gene>
    <name evidence="2" type="ordered locus">P9211_06501</name>
</gene>
<dbReference type="STRING" id="93059.P9211_06501"/>
<dbReference type="KEGG" id="pmj:P9211_06501"/>
<sequence length="66" mass="7582">MKLLSITFSEMGLDPFARVLLGIISLTFLLTFFLTTRNMDTKGLLRVLYAKPLRKRDGTVEYRKGN</sequence>
<protein>
    <submittedName>
        <fullName evidence="2">Uncharacterized protein</fullName>
    </submittedName>
</protein>
<keyword evidence="1" id="KW-0472">Membrane</keyword>
<evidence type="ECO:0000313" key="2">
    <source>
        <dbReference type="EMBL" id="ABX08581.1"/>
    </source>
</evidence>
<dbReference type="HOGENOM" id="CLU_2790625_0_0_3"/>
<evidence type="ECO:0000313" key="3">
    <source>
        <dbReference type="Proteomes" id="UP000000788"/>
    </source>
</evidence>
<feature type="transmembrane region" description="Helical" evidence="1">
    <location>
        <begin position="16"/>
        <end position="36"/>
    </location>
</feature>
<dbReference type="Proteomes" id="UP000000788">
    <property type="component" value="Chromosome"/>
</dbReference>
<dbReference type="EMBL" id="CP000878">
    <property type="protein sequence ID" value="ABX08581.1"/>
    <property type="molecule type" value="Genomic_DNA"/>
</dbReference>
<accession>A9B9R9</accession>
<reference evidence="2 3" key="1">
    <citation type="journal article" date="2007" name="PLoS Genet.">
        <title>Patterns and implications of gene gain and loss in the evolution of Prochlorococcus.</title>
        <authorList>
            <person name="Kettler G.C."/>
            <person name="Martiny A.C."/>
            <person name="Huang K."/>
            <person name="Zucker J."/>
            <person name="Coleman M.L."/>
            <person name="Rodrigue S."/>
            <person name="Chen F."/>
            <person name="Lapidus A."/>
            <person name="Ferriera S."/>
            <person name="Johnson J."/>
            <person name="Steglich C."/>
            <person name="Church G.M."/>
            <person name="Richardson P."/>
            <person name="Chisholm S.W."/>
        </authorList>
    </citation>
    <scope>NUCLEOTIDE SEQUENCE [LARGE SCALE GENOMIC DNA]</scope>
    <source>
        <strain evidence="3">MIT 9211</strain>
    </source>
</reference>
<evidence type="ECO:0000256" key="1">
    <source>
        <dbReference type="SAM" id="Phobius"/>
    </source>
</evidence>
<name>A9B9R9_PROM4</name>
<organism evidence="2 3">
    <name type="scientific">Prochlorococcus marinus (strain MIT 9211)</name>
    <dbReference type="NCBI Taxonomy" id="93059"/>
    <lineage>
        <taxon>Bacteria</taxon>
        <taxon>Bacillati</taxon>
        <taxon>Cyanobacteriota</taxon>
        <taxon>Cyanophyceae</taxon>
        <taxon>Synechococcales</taxon>
        <taxon>Prochlorococcaceae</taxon>
        <taxon>Prochlorococcus</taxon>
    </lineage>
</organism>
<keyword evidence="1" id="KW-0812">Transmembrane</keyword>